<evidence type="ECO:0000313" key="2">
    <source>
        <dbReference type="Proteomes" id="UP000273054"/>
    </source>
</evidence>
<reference evidence="1" key="1">
    <citation type="submission" date="2018-03" db="EMBL/GenBank/DDBJ databases">
        <authorList>
            <consortium name="Urmite Genomes"/>
        </authorList>
    </citation>
    <scope>NUCLEOTIDE SEQUENCE [LARGE SCALE GENOMIC DNA]</scope>
    <source>
        <strain evidence="1">IHUMI-27.7</strain>
    </source>
</reference>
<dbReference type="Proteomes" id="UP000273054">
    <property type="component" value="Segment"/>
</dbReference>
<accession>A0A2R8FEI6</accession>
<sequence>MNGYQSYSPHRLEKSCSPCKGREHREILEIKTTFSVTLMFDPFPAGYPVQSILPLLLQLLHNVGINPKGVQFTIAADGTVLFSFVAFPKQINAVYSLFGATPFVGTPLTSIPALAALANLLPIGSIPPEVDYAVVPELFFVFACAPSEEYRLRLLNTLSTLGTLSQFSVLGDLGVATFLNTILPINNPQDLELRVNSVLTGGGGGYVPERTIPRYF</sequence>
<keyword evidence="2" id="KW-1185">Reference proteome</keyword>
<organism evidence="1">
    <name type="scientific">Brazilian cedratvirus IHUMI</name>
    <dbReference type="NCBI Taxonomy" id="2126980"/>
    <lineage>
        <taxon>Viruses</taxon>
        <taxon>Pithoviruses</taxon>
        <taxon>Orthocedratvirinae</taxon>
        <taxon>Alphacedratvirus</taxon>
        <taxon>Alphacedratvirus brasiliense</taxon>
    </lineage>
</organism>
<name>A0A2R8FEI6_9VIRU</name>
<proteinExistence type="predicted"/>
<evidence type="ECO:0000313" key="1">
    <source>
        <dbReference type="EMBL" id="SPN79404.1"/>
    </source>
</evidence>
<protein>
    <submittedName>
        <fullName evidence="1">Uncharacterized protein</fullName>
    </submittedName>
</protein>
<gene>
    <name evidence="1" type="ORF">BRZCDTV_321</name>
</gene>
<dbReference type="EMBL" id="LT994651">
    <property type="protein sequence ID" value="SPN79404.1"/>
    <property type="molecule type" value="Genomic_DNA"/>
</dbReference>